<organism evidence="7 8">
    <name type="scientific">Lacipirellula parvula</name>
    <dbReference type="NCBI Taxonomy" id="2650471"/>
    <lineage>
        <taxon>Bacteria</taxon>
        <taxon>Pseudomonadati</taxon>
        <taxon>Planctomycetota</taxon>
        <taxon>Planctomycetia</taxon>
        <taxon>Pirellulales</taxon>
        <taxon>Lacipirellulaceae</taxon>
        <taxon>Lacipirellula</taxon>
    </lineage>
</organism>
<feature type="transmembrane region" description="Helical" evidence="6">
    <location>
        <begin position="452"/>
        <end position="478"/>
    </location>
</feature>
<dbReference type="GO" id="GO:0042910">
    <property type="term" value="F:xenobiotic transmembrane transporter activity"/>
    <property type="evidence" value="ECO:0007669"/>
    <property type="project" value="InterPro"/>
</dbReference>
<feature type="transmembrane region" description="Helical" evidence="6">
    <location>
        <begin position="199"/>
        <end position="220"/>
    </location>
</feature>
<dbReference type="Proteomes" id="UP000326837">
    <property type="component" value="Chromosome"/>
</dbReference>
<dbReference type="EMBL" id="AP021861">
    <property type="protein sequence ID" value="BBO33512.1"/>
    <property type="molecule type" value="Genomic_DNA"/>
</dbReference>
<dbReference type="KEGG" id="lpav:PLANPX_3124"/>
<gene>
    <name evidence="7" type="ORF">PLANPX_3124</name>
</gene>
<feature type="transmembrane region" description="Helical" evidence="6">
    <location>
        <begin position="66"/>
        <end position="86"/>
    </location>
</feature>
<evidence type="ECO:0000313" key="8">
    <source>
        <dbReference type="Proteomes" id="UP000326837"/>
    </source>
</evidence>
<evidence type="ECO:0000313" key="7">
    <source>
        <dbReference type="EMBL" id="BBO33512.1"/>
    </source>
</evidence>
<dbReference type="GO" id="GO:0015297">
    <property type="term" value="F:antiporter activity"/>
    <property type="evidence" value="ECO:0007669"/>
    <property type="project" value="InterPro"/>
</dbReference>
<keyword evidence="8" id="KW-1185">Reference proteome</keyword>
<feature type="transmembrane region" description="Helical" evidence="6">
    <location>
        <begin position="419"/>
        <end position="440"/>
    </location>
</feature>
<keyword evidence="5 6" id="KW-0472">Membrane</keyword>
<proteinExistence type="predicted"/>
<dbReference type="InterPro" id="IPR050833">
    <property type="entry name" value="Poly_Biosynth_Transport"/>
</dbReference>
<keyword evidence="4 6" id="KW-1133">Transmembrane helix</keyword>
<comment type="subcellular location">
    <subcellularLocation>
        <location evidence="1">Cell membrane</location>
        <topology evidence="1">Multi-pass membrane protein</topology>
    </subcellularLocation>
</comment>
<dbReference type="Pfam" id="PF01554">
    <property type="entry name" value="MatE"/>
    <property type="match status" value="1"/>
</dbReference>
<evidence type="ECO:0000256" key="4">
    <source>
        <dbReference type="ARBA" id="ARBA00022989"/>
    </source>
</evidence>
<dbReference type="Pfam" id="PF01943">
    <property type="entry name" value="Polysacc_synt"/>
    <property type="match status" value="1"/>
</dbReference>
<evidence type="ECO:0000256" key="3">
    <source>
        <dbReference type="ARBA" id="ARBA00022692"/>
    </source>
</evidence>
<dbReference type="RefSeq" id="WP_152099264.1">
    <property type="nucleotide sequence ID" value="NZ_AP021861.1"/>
</dbReference>
<dbReference type="PANTHER" id="PTHR30250:SF11">
    <property type="entry name" value="O-ANTIGEN TRANSPORTER-RELATED"/>
    <property type="match status" value="1"/>
</dbReference>
<keyword evidence="2" id="KW-1003">Cell membrane</keyword>
<dbReference type="PANTHER" id="PTHR30250">
    <property type="entry name" value="PST FAMILY PREDICTED COLANIC ACID TRANSPORTER"/>
    <property type="match status" value="1"/>
</dbReference>
<keyword evidence="3 6" id="KW-0812">Transmembrane</keyword>
<dbReference type="InterPro" id="IPR002528">
    <property type="entry name" value="MATE_fam"/>
</dbReference>
<dbReference type="InterPro" id="IPR002797">
    <property type="entry name" value="Polysacc_synth"/>
</dbReference>
<feature type="transmembrane region" description="Helical" evidence="6">
    <location>
        <begin position="106"/>
        <end position="124"/>
    </location>
</feature>
<feature type="transmembrane region" description="Helical" evidence="6">
    <location>
        <begin position="241"/>
        <end position="261"/>
    </location>
</feature>
<feature type="transmembrane region" description="Helical" evidence="6">
    <location>
        <begin position="144"/>
        <end position="164"/>
    </location>
</feature>
<evidence type="ECO:0000256" key="5">
    <source>
        <dbReference type="ARBA" id="ARBA00023136"/>
    </source>
</evidence>
<evidence type="ECO:0000256" key="6">
    <source>
        <dbReference type="SAM" id="Phobius"/>
    </source>
</evidence>
<accession>A0A5K7XC39</accession>
<evidence type="ECO:0000256" key="2">
    <source>
        <dbReference type="ARBA" id="ARBA00022475"/>
    </source>
</evidence>
<sequence length="519" mass="57858">MRVGSIATEADNSKTLDKRRNLEADTLAASVIILLVVTVVQRTVGFGRGILFCRWLSPESLGEWEMVYSFLMLAAPLAVLGVPGSFGRYAEHYRQRGHLRTFLNRATLWTTACGLVSVAIIELMAPQLSQMMFGDAKYADVMRNIGFCLLTIILQHTLTALLTALRLVRIVSAMQFAQSILFAVISLALMWKYPTMNSILFGYSIACLISSVGAIIWAWPAFTHLDRPEDDLVHREFWTKLLRFAFFVWVTNLLTHLFAIVDRYMIVHCAGLTPSQALEQVGHYHSSRIIPLLMVSVADLLSGLVMPHLSHDWEAGRRENVSKRLNLTIKLTSICMIVFGVAVLIIAPPLFHIVLQSKYDDGLHVLPWTLAGCIWYGVYIVAQNYLWCAEKARLSTLPLFIGLVLNIILNFMLLPYYGLHGAVFATAISTCVCLLVVLGLNRRHGMHVDGGTWLLSIAPMALGFGLWPSVVVGGAVVATSLLTPWVLTPLEQYELKHFAFESLAKVLPVLRRPRVRAAN</sequence>
<feature type="transmembrane region" description="Helical" evidence="6">
    <location>
        <begin position="331"/>
        <end position="353"/>
    </location>
</feature>
<evidence type="ECO:0000256" key="1">
    <source>
        <dbReference type="ARBA" id="ARBA00004651"/>
    </source>
</evidence>
<protein>
    <submittedName>
        <fullName evidence="7">Uncharacterized protein</fullName>
    </submittedName>
</protein>
<feature type="transmembrane region" description="Helical" evidence="6">
    <location>
        <begin position="27"/>
        <end position="46"/>
    </location>
</feature>
<reference evidence="8" key="1">
    <citation type="submission" date="2019-10" db="EMBL/GenBank/DDBJ databases">
        <title>Lacipirellula parvula gen. nov., sp. nov., representing a lineage of planctomycetes widespread in freshwater anoxic habitats, and description of the family Lacipirellulaceae.</title>
        <authorList>
            <person name="Dedysh S.N."/>
            <person name="Kulichevskaya I.S."/>
            <person name="Beletsky A.V."/>
            <person name="Rakitin A.L."/>
            <person name="Mardanov A.V."/>
            <person name="Ivanova A.A."/>
            <person name="Saltykova V.X."/>
            <person name="Rijpstra W.I.C."/>
            <person name="Sinninghe Damste J.S."/>
            <person name="Ravin N.V."/>
        </authorList>
    </citation>
    <scope>NUCLEOTIDE SEQUENCE [LARGE SCALE GENOMIC DNA]</scope>
    <source>
        <strain evidence="8">PX69</strain>
    </source>
</reference>
<dbReference type="GO" id="GO:0005886">
    <property type="term" value="C:plasma membrane"/>
    <property type="evidence" value="ECO:0007669"/>
    <property type="project" value="UniProtKB-SubCell"/>
</dbReference>
<name>A0A5K7XC39_9BACT</name>
<feature type="transmembrane region" description="Helical" evidence="6">
    <location>
        <begin position="365"/>
        <end position="382"/>
    </location>
</feature>
<dbReference type="AlphaFoldDB" id="A0A5K7XC39"/>
<feature type="transmembrane region" description="Helical" evidence="6">
    <location>
        <begin position="394"/>
        <end position="413"/>
    </location>
</feature>